<keyword evidence="14" id="KW-1185">Reference proteome</keyword>
<comment type="subunit">
    <text evidence="5">In the native structure, TdcB is in a dimeric form, whereas in the TdcB-AMP complex, it exists in a tetrameric form (dimer of dimers).</text>
</comment>
<comment type="pathway">
    <text evidence="2">Amino-acid biosynthesis; L-isoleucine biosynthesis; 2-oxobutanoate from L-threonine: step 1/1.</text>
</comment>
<reference evidence="13 14" key="1">
    <citation type="submission" date="2024-08" db="EMBL/GenBank/DDBJ databases">
        <title>Mycobacterium servetensis sp. nov., a novel rapid-growing mycobacterial species recovered from a human patient in Zaragoza, Spain.</title>
        <authorList>
            <person name="Tristancho-Baro A.I."/>
            <person name="Buenestado-Serrano S."/>
            <person name="Garcia De Viedma D."/>
            <person name="Milagro-Beamonte A."/>
            <person name="Burillo N."/>
            <person name="Sanz S."/>
            <person name="Lopez-Calleja A.I."/>
            <person name="Penas-Utrilla D."/>
            <person name="Guardingo M."/>
            <person name="Garcia M.J."/>
            <person name="Vinuelas-Bayon J."/>
        </authorList>
    </citation>
    <scope>NUCLEOTIDE SEQUENCE [LARGE SCALE GENOMIC DNA]</scope>
    <source>
        <strain evidence="14">HUMS_12744610</strain>
    </source>
</reference>
<dbReference type="Pfam" id="PF00291">
    <property type="entry name" value="PALP"/>
    <property type="match status" value="1"/>
</dbReference>
<dbReference type="PROSITE" id="PS51671">
    <property type="entry name" value="ACT"/>
    <property type="match status" value="1"/>
</dbReference>
<accession>A0ABV4C0A1</accession>
<dbReference type="Proteomes" id="UP001564760">
    <property type="component" value="Unassembled WGS sequence"/>
</dbReference>
<evidence type="ECO:0000256" key="1">
    <source>
        <dbReference type="ARBA" id="ARBA00001933"/>
    </source>
</evidence>
<proteinExistence type="inferred from homology"/>
<evidence type="ECO:0000256" key="4">
    <source>
        <dbReference type="ARBA" id="ARBA00010869"/>
    </source>
</evidence>
<evidence type="ECO:0000256" key="2">
    <source>
        <dbReference type="ARBA" id="ARBA00004810"/>
    </source>
</evidence>
<keyword evidence="10" id="KW-0663">Pyridoxal phosphate</keyword>
<evidence type="ECO:0000256" key="6">
    <source>
        <dbReference type="ARBA" id="ARBA00012096"/>
    </source>
</evidence>
<dbReference type="PANTHER" id="PTHR48078">
    <property type="entry name" value="THREONINE DEHYDRATASE, MITOCHONDRIAL-RELATED"/>
    <property type="match status" value="1"/>
</dbReference>
<evidence type="ECO:0000256" key="11">
    <source>
        <dbReference type="ARBA" id="ARBA00023239"/>
    </source>
</evidence>
<evidence type="ECO:0000256" key="9">
    <source>
        <dbReference type="ARBA" id="ARBA00022624"/>
    </source>
</evidence>
<comment type="caution">
    <text evidence="13">The sequence shown here is derived from an EMBL/GenBank/DDBJ whole genome shotgun (WGS) entry which is preliminary data.</text>
</comment>
<dbReference type="InterPro" id="IPR001926">
    <property type="entry name" value="TrpB-like_PALP"/>
</dbReference>
<dbReference type="Gene3D" id="3.40.50.1100">
    <property type="match status" value="2"/>
</dbReference>
<dbReference type="CDD" id="cd01562">
    <property type="entry name" value="Thr-dehyd"/>
    <property type="match status" value="1"/>
</dbReference>
<dbReference type="InterPro" id="IPR050147">
    <property type="entry name" value="Ser/Thr_Dehydratase"/>
</dbReference>
<dbReference type="GO" id="GO:0004794">
    <property type="term" value="F:threonine deaminase activity"/>
    <property type="evidence" value="ECO:0007669"/>
    <property type="project" value="UniProtKB-EC"/>
</dbReference>
<feature type="domain" description="ACT" evidence="12">
    <location>
        <begin position="337"/>
        <end position="415"/>
    </location>
</feature>
<dbReference type="InterPro" id="IPR005789">
    <property type="entry name" value="Thr_deHydtase_catblc"/>
</dbReference>
<comment type="pathway">
    <text evidence="3">Amino-acid degradation; L-threonine degradation via propanoate pathway; propanoate from L-threonine: step 1/4.</text>
</comment>
<dbReference type="InterPro" id="IPR036052">
    <property type="entry name" value="TrpB-like_PALP_sf"/>
</dbReference>
<evidence type="ECO:0000256" key="7">
    <source>
        <dbReference type="ARBA" id="ARBA00022248"/>
    </source>
</evidence>
<keyword evidence="9" id="KW-0028">Amino-acid biosynthesis</keyword>
<evidence type="ECO:0000259" key="12">
    <source>
        <dbReference type="PROSITE" id="PS51671"/>
    </source>
</evidence>
<evidence type="ECO:0000313" key="14">
    <source>
        <dbReference type="Proteomes" id="UP001564760"/>
    </source>
</evidence>
<dbReference type="InterPro" id="IPR002912">
    <property type="entry name" value="ACT_dom"/>
</dbReference>
<name>A0ABV4C0A1_9MYCO</name>
<comment type="similarity">
    <text evidence="4">Belongs to the serine/threonine dehydratase family.</text>
</comment>
<keyword evidence="9" id="KW-0100">Branched-chain amino acid biosynthesis</keyword>
<protein>
    <recommendedName>
        <fullName evidence="7">L-threonine dehydratase catabolic TdcB</fullName>
        <ecNumber evidence="6">4.3.1.19</ecNumber>
    </recommendedName>
</protein>
<dbReference type="EC" id="4.3.1.19" evidence="6"/>
<evidence type="ECO:0000313" key="13">
    <source>
        <dbReference type="EMBL" id="MEY8015678.1"/>
    </source>
</evidence>
<dbReference type="PANTHER" id="PTHR48078:SF6">
    <property type="entry name" value="L-THREONINE DEHYDRATASE CATABOLIC TDCB"/>
    <property type="match status" value="1"/>
</dbReference>
<dbReference type="SUPFAM" id="SSF53686">
    <property type="entry name" value="Tryptophan synthase beta subunit-like PLP-dependent enzymes"/>
    <property type="match status" value="1"/>
</dbReference>
<dbReference type="EMBL" id="JBGEDP010000001">
    <property type="protein sequence ID" value="MEY8015678.1"/>
    <property type="molecule type" value="Genomic_DNA"/>
</dbReference>
<evidence type="ECO:0000256" key="5">
    <source>
        <dbReference type="ARBA" id="ARBA00011447"/>
    </source>
</evidence>
<keyword evidence="8" id="KW-0021">Allosteric enzyme</keyword>
<keyword evidence="11 13" id="KW-0456">Lyase</keyword>
<evidence type="ECO:0000256" key="8">
    <source>
        <dbReference type="ARBA" id="ARBA00022533"/>
    </source>
</evidence>
<dbReference type="PROSITE" id="PS00165">
    <property type="entry name" value="DEHYDRATASE_SER_THR"/>
    <property type="match status" value="1"/>
</dbReference>
<evidence type="ECO:0000256" key="3">
    <source>
        <dbReference type="ARBA" id="ARBA00004958"/>
    </source>
</evidence>
<evidence type="ECO:0000256" key="10">
    <source>
        <dbReference type="ARBA" id="ARBA00022898"/>
    </source>
</evidence>
<gene>
    <name evidence="13" type="primary">ilvA</name>
    <name evidence="13" type="ORF">AB8998_11985</name>
</gene>
<dbReference type="InterPro" id="IPR045865">
    <property type="entry name" value="ACT-like_dom_sf"/>
</dbReference>
<dbReference type="CDD" id="cd04886">
    <property type="entry name" value="ACT_ThrD-II-like"/>
    <property type="match status" value="1"/>
</dbReference>
<dbReference type="SUPFAM" id="SSF55021">
    <property type="entry name" value="ACT-like"/>
    <property type="match status" value="1"/>
</dbReference>
<organism evidence="13 14">
    <name type="scientific">Mycobacterium servetii</name>
    <dbReference type="NCBI Taxonomy" id="3237418"/>
    <lineage>
        <taxon>Bacteria</taxon>
        <taxon>Bacillati</taxon>
        <taxon>Actinomycetota</taxon>
        <taxon>Actinomycetes</taxon>
        <taxon>Mycobacteriales</taxon>
        <taxon>Mycobacteriaceae</taxon>
        <taxon>Mycobacterium</taxon>
    </lineage>
</organism>
<comment type="cofactor">
    <cofactor evidence="1">
        <name>pyridoxal 5'-phosphate</name>
        <dbReference type="ChEBI" id="CHEBI:597326"/>
    </cofactor>
</comment>
<dbReference type="InterPro" id="IPR000634">
    <property type="entry name" value="Ser/Thr_deHydtase_PyrdxlP-BS"/>
</dbReference>
<dbReference type="RefSeq" id="WP_369738164.1">
    <property type="nucleotide sequence ID" value="NZ_JBGEDP010000001.1"/>
</dbReference>
<dbReference type="NCBIfam" id="TIGR01127">
    <property type="entry name" value="ilvA_1Cterm"/>
    <property type="match status" value="1"/>
</dbReference>
<dbReference type="InterPro" id="IPR044561">
    <property type="entry name" value="ACT_ThrD-II-like"/>
</dbReference>
<keyword evidence="9" id="KW-0412">Isoleucine biosynthesis</keyword>
<sequence length="416" mass="43037">MRQNNPVIPLLTCDQLDAAADRLRPVLRPSPVIASRVLSEHTGQPTWLKCENLQHTGSFKARGAYHRIAGLSAAERARGVVAASAGNHAQGVAWAATELGIASTVFMPVTVALPKLLATKGYGAQVHLVGDTVDEALAAALDYALRHDAVFIHPFDHADVIAGQATVGLEILHQIPDVATIVVPTGGGGLLAGIATAAHHLAPHVRVVGVQAANAAAWPASLAAGHPVRLESMSTIADGIAVAMPGAVTFAHVAAFADSVRTVTEDALSHALLLCMERAKLVVEPAGAAAVAALMTLAPELALSGPVCAVLSGGNIDPLVSTHVITHGLRAAGRYLSVTVTIPDRPGALGRLLDVVGASGASVLDVVHSRTARRLALDEVEVRLTVETRGPEHRDEVLAALTGAKFVVSVEDNQRR</sequence>